<dbReference type="AlphaFoldDB" id="A0A0A8ZPK6"/>
<accession>A0A0A8ZPK6</accession>
<dbReference type="EMBL" id="GBRH01261113">
    <property type="protein sequence ID" value="JAD36782.1"/>
    <property type="molecule type" value="Transcribed_RNA"/>
</dbReference>
<evidence type="ECO:0000313" key="1">
    <source>
        <dbReference type="EMBL" id="JAD36782.1"/>
    </source>
</evidence>
<reference evidence="1" key="1">
    <citation type="submission" date="2014-09" db="EMBL/GenBank/DDBJ databases">
        <authorList>
            <person name="Magalhaes I.L.F."/>
            <person name="Oliveira U."/>
            <person name="Santos F.R."/>
            <person name="Vidigal T.H.D.A."/>
            <person name="Brescovit A.D."/>
            <person name="Santos A.J."/>
        </authorList>
    </citation>
    <scope>NUCLEOTIDE SEQUENCE</scope>
    <source>
        <tissue evidence="1">Shoot tissue taken approximately 20 cm above the soil surface</tissue>
    </source>
</reference>
<sequence length="17" mass="1977">MYKKILLCLRSFNSACS</sequence>
<protein>
    <submittedName>
        <fullName evidence="1">Uncharacterized protein</fullName>
    </submittedName>
</protein>
<name>A0A0A8ZPK6_ARUDO</name>
<reference evidence="1" key="2">
    <citation type="journal article" date="2015" name="Data Brief">
        <title>Shoot transcriptome of the giant reed, Arundo donax.</title>
        <authorList>
            <person name="Barrero R.A."/>
            <person name="Guerrero F.D."/>
            <person name="Moolhuijzen P."/>
            <person name="Goolsby J.A."/>
            <person name="Tidwell J."/>
            <person name="Bellgard S.E."/>
            <person name="Bellgard M.I."/>
        </authorList>
    </citation>
    <scope>NUCLEOTIDE SEQUENCE</scope>
    <source>
        <tissue evidence="1">Shoot tissue taken approximately 20 cm above the soil surface</tissue>
    </source>
</reference>
<organism evidence="1">
    <name type="scientific">Arundo donax</name>
    <name type="common">Giant reed</name>
    <name type="synonym">Donax arundinaceus</name>
    <dbReference type="NCBI Taxonomy" id="35708"/>
    <lineage>
        <taxon>Eukaryota</taxon>
        <taxon>Viridiplantae</taxon>
        <taxon>Streptophyta</taxon>
        <taxon>Embryophyta</taxon>
        <taxon>Tracheophyta</taxon>
        <taxon>Spermatophyta</taxon>
        <taxon>Magnoliopsida</taxon>
        <taxon>Liliopsida</taxon>
        <taxon>Poales</taxon>
        <taxon>Poaceae</taxon>
        <taxon>PACMAD clade</taxon>
        <taxon>Arundinoideae</taxon>
        <taxon>Arundineae</taxon>
        <taxon>Arundo</taxon>
    </lineage>
</organism>
<proteinExistence type="predicted"/>